<feature type="compositionally biased region" description="Low complexity" evidence="1">
    <location>
        <begin position="34"/>
        <end position="44"/>
    </location>
</feature>
<feature type="compositionally biased region" description="Basic and acidic residues" evidence="1">
    <location>
        <begin position="45"/>
        <end position="61"/>
    </location>
</feature>
<dbReference type="RefSeq" id="WP_131150977.1">
    <property type="nucleotide sequence ID" value="NZ_SJTG01000001.1"/>
</dbReference>
<feature type="chain" id="PRO_5020436058" evidence="2">
    <location>
        <begin position="25"/>
        <end position="176"/>
    </location>
</feature>
<dbReference type="EMBL" id="SJTG01000001">
    <property type="protein sequence ID" value="TCI12241.1"/>
    <property type="molecule type" value="Genomic_DNA"/>
</dbReference>
<feature type="signal peptide" evidence="2">
    <location>
        <begin position="1"/>
        <end position="24"/>
    </location>
</feature>
<evidence type="ECO:0000313" key="3">
    <source>
        <dbReference type="EMBL" id="TCI12241.1"/>
    </source>
</evidence>
<evidence type="ECO:0000313" key="4">
    <source>
        <dbReference type="Proteomes" id="UP000291822"/>
    </source>
</evidence>
<dbReference type="AlphaFoldDB" id="A0A4R0YUU4"/>
<organism evidence="3 4">
    <name type="scientific">Dyella soli</name>
    <dbReference type="NCBI Taxonomy" id="522319"/>
    <lineage>
        <taxon>Bacteria</taxon>
        <taxon>Pseudomonadati</taxon>
        <taxon>Pseudomonadota</taxon>
        <taxon>Gammaproteobacteria</taxon>
        <taxon>Lysobacterales</taxon>
        <taxon>Rhodanobacteraceae</taxon>
        <taxon>Dyella</taxon>
    </lineage>
</organism>
<feature type="compositionally biased region" description="Basic and acidic residues" evidence="1">
    <location>
        <begin position="147"/>
        <end position="158"/>
    </location>
</feature>
<sequence>MKPVTRLASMLALTLAGATSLALAQDAPAPPPAKSGAPAKAAPRGGDRHDQRGPRDDDDRGMMFGGRFGPPDSPVIGDLRDLERLYVQSGRAKELPALYNSVLAKSQDPRVRTYVYHQLARAQAAPTNVDQAIATLRKSLDENLAQEAKRRDEMEKMRAAWQQRAGNTPPPPPPAQ</sequence>
<feature type="region of interest" description="Disordered" evidence="1">
    <location>
        <begin position="147"/>
        <end position="176"/>
    </location>
</feature>
<proteinExistence type="predicted"/>
<comment type="caution">
    <text evidence="3">The sequence shown here is derived from an EMBL/GenBank/DDBJ whole genome shotgun (WGS) entry which is preliminary data.</text>
</comment>
<gene>
    <name evidence="3" type="ORF">EZM97_02455</name>
</gene>
<feature type="region of interest" description="Disordered" evidence="1">
    <location>
        <begin position="24"/>
        <end position="77"/>
    </location>
</feature>
<reference evidence="3 4" key="1">
    <citation type="submission" date="2019-02" db="EMBL/GenBank/DDBJ databases">
        <title>Dyella amyloliquefaciens sp. nov., isolated from forest soil.</title>
        <authorList>
            <person name="Gao Z.-H."/>
            <person name="Qiu L.-H."/>
        </authorList>
    </citation>
    <scope>NUCLEOTIDE SEQUENCE [LARGE SCALE GENOMIC DNA]</scope>
    <source>
        <strain evidence="3 4">KACC 12747</strain>
    </source>
</reference>
<keyword evidence="4" id="KW-1185">Reference proteome</keyword>
<evidence type="ECO:0000256" key="1">
    <source>
        <dbReference type="SAM" id="MobiDB-lite"/>
    </source>
</evidence>
<accession>A0A4R0YUU4</accession>
<dbReference type="Proteomes" id="UP000291822">
    <property type="component" value="Unassembled WGS sequence"/>
</dbReference>
<name>A0A4R0YUU4_9GAMM</name>
<evidence type="ECO:0000256" key="2">
    <source>
        <dbReference type="SAM" id="SignalP"/>
    </source>
</evidence>
<protein>
    <submittedName>
        <fullName evidence="3">Uncharacterized protein</fullName>
    </submittedName>
</protein>
<keyword evidence="2" id="KW-0732">Signal</keyword>